<dbReference type="GO" id="GO:0006412">
    <property type="term" value="P:translation"/>
    <property type="evidence" value="ECO:0007669"/>
    <property type="project" value="InterPro"/>
</dbReference>
<name>A0A0J9W6S9_PLAVI</name>
<keyword evidence="3 4" id="KW-0687">Ribonucleoprotein</keyword>
<dbReference type="Pfam" id="PF01196">
    <property type="entry name" value="Ribosomal_L17"/>
    <property type="match status" value="1"/>
</dbReference>
<evidence type="ECO:0000256" key="1">
    <source>
        <dbReference type="ARBA" id="ARBA00008777"/>
    </source>
</evidence>
<dbReference type="Gene3D" id="3.90.1030.10">
    <property type="entry name" value="Ribosomal protein L17"/>
    <property type="match status" value="1"/>
</dbReference>
<dbReference type="InterPro" id="IPR036373">
    <property type="entry name" value="Ribosomal_bL17_sf"/>
</dbReference>
<dbReference type="AlphaFoldDB" id="A0A0J9W6S9"/>
<accession>A0A0J9W6S9</accession>
<dbReference type="GO" id="GO:0003735">
    <property type="term" value="F:structural constituent of ribosome"/>
    <property type="evidence" value="ECO:0007669"/>
    <property type="project" value="InterPro"/>
</dbReference>
<proteinExistence type="inferred from homology"/>
<evidence type="ECO:0000313" key="6">
    <source>
        <dbReference type="Proteomes" id="UP000053239"/>
    </source>
</evidence>
<keyword evidence="2 4" id="KW-0689">Ribosomal protein</keyword>
<dbReference type="EMBL" id="KQ235637">
    <property type="protein sequence ID" value="KMZ96308.1"/>
    <property type="molecule type" value="Genomic_DNA"/>
</dbReference>
<evidence type="ECO:0000256" key="4">
    <source>
        <dbReference type="RuleBase" id="RU000660"/>
    </source>
</evidence>
<evidence type="ECO:0000313" key="5">
    <source>
        <dbReference type="EMBL" id="KMZ96308.1"/>
    </source>
</evidence>
<reference evidence="5 6" key="1">
    <citation type="submission" date="2011-09" db="EMBL/GenBank/DDBJ databases">
        <title>The Genome Sequence of Plasmodium vivax North Korean.</title>
        <authorList>
            <consortium name="The Broad Institute Genome Sequencing Platform"/>
            <consortium name="The Broad Institute Genome Sequencing Center for Infectious Disease"/>
            <person name="Neafsey D."/>
            <person name="Carlton J."/>
            <person name="Barnwell J."/>
            <person name="Collins W."/>
            <person name="Escalante A."/>
            <person name="Mullikin J."/>
            <person name="Saul A."/>
            <person name="Guigo R."/>
            <person name="Camara F."/>
            <person name="Young S.K."/>
            <person name="Zeng Q."/>
            <person name="Gargeya S."/>
            <person name="Fitzgerald M."/>
            <person name="Haas B."/>
            <person name="Abouelleil A."/>
            <person name="Alvarado L."/>
            <person name="Arachchi H.M."/>
            <person name="Berlin A."/>
            <person name="Brown A."/>
            <person name="Chapman S.B."/>
            <person name="Chen Z."/>
            <person name="Dunbar C."/>
            <person name="Freedman E."/>
            <person name="Gearin G."/>
            <person name="Gellesch M."/>
            <person name="Goldberg J."/>
            <person name="Griggs A."/>
            <person name="Gujja S."/>
            <person name="Heiman D."/>
            <person name="Howarth C."/>
            <person name="Larson L."/>
            <person name="Lui A."/>
            <person name="MacDonald P.J.P."/>
            <person name="Montmayeur A."/>
            <person name="Murphy C."/>
            <person name="Neiman D."/>
            <person name="Pearson M."/>
            <person name="Priest M."/>
            <person name="Roberts A."/>
            <person name="Saif S."/>
            <person name="Shea T."/>
            <person name="Shenoy N."/>
            <person name="Sisk P."/>
            <person name="Stolte C."/>
            <person name="Sykes S."/>
            <person name="Wortman J."/>
            <person name="Nusbaum C."/>
            <person name="Birren B."/>
        </authorList>
    </citation>
    <scope>NUCLEOTIDE SEQUENCE [LARGE SCALE GENOMIC DNA]</scope>
    <source>
        <strain evidence="5 6">North Korean</strain>
    </source>
</reference>
<dbReference type="Proteomes" id="UP000053239">
    <property type="component" value="Unassembled WGS sequence"/>
</dbReference>
<dbReference type="SUPFAM" id="SSF64263">
    <property type="entry name" value="Prokaryotic ribosomal protein L17"/>
    <property type="match status" value="1"/>
</dbReference>
<evidence type="ECO:0000256" key="2">
    <source>
        <dbReference type="ARBA" id="ARBA00022980"/>
    </source>
</evidence>
<sequence>MTTRQQISDLLSYGAIRTKKSFARSTQIYMEKLITLSKVDNLMNRRKAYSIVLKTSKFTRKELIKKLFEEISKKYRTRKGGYTRLLRVTEKVFVVQLL</sequence>
<evidence type="ECO:0000256" key="3">
    <source>
        <dbReference type="ARBA" id="ARBA00023274"/>
    </source>
</evidence>
<dbReference type="PANTHER" id="PTHR14413">
    <property type="entry name" value="RIBOSOMAL PROTEIN L17"/>
    <property type="match status" value="1"/>
</dbReference>
<organism evidence="5 6">
    <name type="scientific">Plasmodium vivax North Korean</name>
    <dbReference type="NCBI Taxonomy" id="1035514"/>
    <lineage>
        <taxon>Eukaryota</taxon>
        <taxon>Sar</taxon>
        <taxon>Alveolata</taxon>
        <taxon>Apicomplexa</taxon>
        <taxon>Aconoidasida</taxon>
        <taxon>Haemosporida</taxon>
        <taxon>Plasmodiidae</taxon>
        <taxon>Plasmodium</taxon>
        <taxon>Plasmodium (Plasmodium)</taxon>
    </lineage>
</organism>
<gene>
    <name evidence="5" type="ORF">PVNG_02446</name>
</gene>
<dbReference type="InterPro" id="IPR000456">
    <property type="entry name" value="Ribosomal_bL17"/>
</dbReference>
<dbReference type="PANTHER" id="PTHR14413:SF16">
    <property type="entry name" value="LARGE RIBOSOMAL SUBUNIT PROTEIN BL17M"/>
    <property type="match status" value="1"/>
</dbReference>
<protein>
    <submittedName>
        <fullName evidence="5">50S ribosomal protein L17</fullName>
    </submittedName>
</protein>
<comment type="similarity">
    <text evidence="1 4">Belongs to the bacterial ribosomal protein bL17 family.</text>
</comment>
<dbReference type="NCBIfam" id="TIGR00059">
    <property type="entry name" value="L17"/>
    <property type="match status" value="1"/>
</dbReference>
<dbReference type="GO" id="GO:0022625">
    <property type="term" value="C:cytosolic large ribosomal subunit"/>
    <property type="evidence" value="ECO:0007669"/>
    <property type="project" value="TreeGrafter"/>
</dbReference>